<dbReference type="HOGENOM" id="CLU_037356_1_0_1"/>
<dbReference type="Proteomes" id="UP000054279">
    <property type="component" value="Unassembled WGS sequence"/>
</dbReference>
<feature type="compositionally biased region" description="Polar residues" evidence="1">
    <location>
        <begin position="134"/>
        <end position="144"/>
    </location>
</feature>
<evidence type="ECO:0000313" key="2">
    <source>
        <dbReference type="EMBL" id="KIJ42776.1"/>
    </source>
</evidence>
<organism evidence="2 3">
    <name type="scientific">Sphaerobolus stellatus (strain SS14)</name>
    <dbReference type="NCBI Taxonomy" id="990650"/>
    <lineage>
        <taxon>Eukaryota</taxon>
        <taxon>Fungi</taxon>
        <taxon>Dikarya</taxon>
        <taxon>Basidiomycota</taxon>
        <taxon>Agaricomycotina</taxon>
        <taxon>Agaricomycetes</taxon>
        <taxon>Phallomycetidae</taxon>
        <taxon>Geastrales</taxon>
        <taxon>Sphaerobolaceae</taxon>
        <taxon>Sphaerobolus</taxon>
    </lineage>
</organism>
<evidence type="ECO:0000256" key="1">
    <source>
        <dbReference type="SAM" id="MobiDB-lite"/>
    </source>
</evidence>
<sequence length="218" mass="24125">MSVPNAVRDDPDGYSLKEDAFIGFHSNLLTPHPQQAWWITDASTPIRVGSHILKGHKDSSQVTAPVKLPTGADFLTLLLKHCSLSKEQTYNHIILYMKRDEEKLPMSTAAVERAAYMQLHQSVPALNKGKKLLTGNSQSKSSAHAPQPVKIRQSRQQQLDADLEAYNKQCEPVLPYSEEPPIGEPDEEKIAPTIVGASGTLISESTMNVDPEIEDLYK</sequence>
<keyword evidence="3" id="KW-1185">Reference proteome</keyword>
<gene>
    <name evidence="2" type="ORF">M422DRAFT_253862</name>
</gene>
<evidence type="ECO:0000313" key="3">
    <source>
        <dbReference type="Proteomes" id="UP000054279"/>
    </source>
</evidence>
<proteinExistence type="predicted"/>
<dbReference type="AlphaFoldDB" id="A0A0C9VWP0"/>
<name>A0A0C9VWP0_SPHS4</name>
<protein>
    <submittedName>
        <fullName evidence="2">Uncharacterized protein</fullName>
    </submittedName>
</protein>
<feature type="region of interest" description="Disordered" evidence="1">
    <location>
        <begin position="131"/>
        <end position="157"/>
    </location>
</feature>
<accession>A0A0C9VWP0</accession>
<dbReference type="EMBL" id="KN837127">
    <property type="protein sequence ID" value="KIJ42776.1"/>
    <property type="molecule type" value="Genomic_DNA"/>
</dbReference>
<reference evidence="2 3" key="1">
    <citation type="submission" date="2014-06" db="EMBL/GenBank/DDBJ databases">
        <title>Evolutionary Origins and Diversification of the Mycorrhizal Mutualists.</title>
        <authorList>
            <consortium name="DOE Joint Genome Institute"/>
            <consortium name="Mycorrhizal Genomics Consortium"/>
            <person name="Kohler A."/>
            <person name="Kuo A."/>
            <person name="Nagy L.G."/>
            <person name="Floudas D."/>
            <person name="Copeland A."/>
            <person name="Barry K.W."/>
            <person name="Cichocki N."/>
            <person name="Veneault-Fourrey C."/>
            <person name="LaButti K."/>
            <person name="Lindquist E.A."/>
            <person name="Lipzen A."/>
            <person name="Lundell T."/>
            <person name="Morin E."/>
            <person name="Murat C."/>
            <person name="Riley R."/>
            <person name="Ohm R."/>
            <person name="Sun H."/>
            <person name="Tunlid A."/>
            <person name="Henrissat B."/>
            <person name="Grigoriev I.V."/>
            <person name="Hibbett D.S."/>
            <person name="Martin F."/>
        </authorList>
    </citation>
    <scope>NUCLEOTIDE SEQUENCE [LARGE SCALE GENOMIC DNA]</scope>
    <source>
        <strain evidence="2 3">SS14</strain>
    </source>
</reference>